<dbReference type="PANTHER" id="PTHR30086:SF20">
    <property type="entry name" value="ARGININE EXPORTER PROTEIN ARGO-RELATED"/>
    <property type="match status" value="1"/>
</dbReference>
<evidence type="ECO:0000256" key="6">
    <source>
        <dbReference type="SAM" id="Phobius"/>
    </source>
</evidence>
<proteinExistence type="predicted"/>
<evidence type="ECO:0000256" key="4">
    <source>
        <dbReference type="ARBA" id="ARBA00022989"/>
    </source>
</evidence>
<keyword evidence="8" id="KW-1185">Reference proteome</keyword>
<comment type="subcellular location">
    <subcellularLocation>
        <location evidence="1">Cell membrane</location>
        <topology evidence="1">Multi-pass membrane protein</topology>
    </subcellularLocation>
</comment>
<evidence type="ECO:0000256" key="2">
    <source>
        <dbReference type="ARBA" id="ARBA00022475"/>
    </source>
</evidence>
<evidence type="ECO:0000313" key="7">
    <source>
        <dbReference type="EMBL" id="TQV83170.1"/>
    </source>
</evidence>
<dbReference type="PIRSF" id="PIRSF006324">
    <property type="entry name" value="LeuE"/>
    <property type="match status" value="1"/>
</dbReference>
<keyword evidence="3 6" id="KW-0812">Transmembrane</keyword>
<gene>
    <name evidence="7" type="ORF">FKG95_00780</name>
</gene>
<feature type="transmembrane region" description="Helical" evidence="6">
    <location>
        <begin position="187"/>
        <end position="205"/>
    </location>
</feature>
<sequence>MIDPAQLLIFIPAALALNMTPGSDMLFCLGQGLKSGPRAGVAASLGVATGSFVHSLLAAFGLAALLAAYPFAFEIVRWAGVSYLVWLAIQAVRSRNAPLSAAQVGSGGVFAAWRDGAIVNLFNPKVAIFILAFVPQFVDPSRGSTILQFLIFGAILNVGGTVINGVVGGFSGGIGRTLASSAKLMAVYRWLTCCIFLGLAAKLAFDRR</sequence>
<name>A0A545U115_9PROT</name>
<evidence type="ECO:0000313" key="8">
    <source>
        <dbReference type="Proteomes" id="UP000315252"/>
    </source>
</evidence>
<evidence type="ECO:0000256" key="5">
    <source>
        <dbReference type="ARBA" id="ARBA00023136"/>
    </source>
</evidence>
<dbReference type="PANTHER" id="PTHR30086">
    <property type="entry name" value="ARGININE EXPORTER PROTEIN ARGO"/>
    <property type="match status" value="1"/>
</dbReference>
<dbReference type="InterPro" id="IPR001123">
    <property type="entry name" value="LeuE-type"/>
</dbReference>
<dbReference type="RefSeq" id="WP_142894186.1">
    <property type="nucleotide sequence ID" value="NZ_ML660052.1"/>
</dbReference>
<reference evidence="7 8" key="1">
    <citation type="submission" date="2019-06" db="EMBL/GenBank/DDBJ databases">
        <title>Whole genome sequence for Rhodospirillaceae sp. R148.</title>
        <authorList>
            <person name="Wang G."/>
        </authorList>
    </citation>
    <scope>NUCLEOTIDE SEQUENCE [LARGE SCALE GENOMIC DNA]</scope>
    <source>
        <strain evidence="7 8">R148</strain>
    </source>
</reference>
<dbReference type="Pfam" id="PF01810">
    <property type="entry name" value="LysE"/>
    <property type="match status" value="1"/>
</dbReference>
<keyword evidence="2" id="KW-1003">Cell membrane</keyword>
<keyword evidence="4 6" id="KW-1133">Transmembrane helix</keyword>
<keyword evidence="5 6" id="KW-0472">Membrane</keyword>
<organism evidence="7 8">
    <name type="scientific">Denitrobaculum tricleocarpae</name>
    <dbReference type="NCBI Taxonomy" id="2591009"/>
    <lineage>
        <taxon>Bacteria</taxon>
        <taxon>Pseudomonadati</taxon>
        <taxon>Pseudomonadota</taxon>
        <taxon>Alphaproteobacteria</taxon>
        <taxon>Rhodospirillales</taxon>
        <taxon>Rhodospirillaceae</taxon>
        <taxon>Denitrobaculum</taxon>
    </lineage>
</organism>
<dbReference type="GO" id="GO:0015171">
    <property type="term" value="F:amino acid transmembrane transporter activity"/>
    <property type="evidence" value="ECO:0007669"/>
    <property type="project" value="TreeGrafter"/>
</dbReference>
<dbReference type="GO" id="GO:0005886">
    <property type="term" value="C:plasma membrane"/>
    <property type="evidence" value="ECO:0007669"/>
    <property type="project" value="UniProtKB-SubCell"/>
</dbReference>
<evidence type="ECO:0000256" key="3">
    <source>
        <dbReference type="ARBA" id="ARBA00022692"/>
    </source>
</evidence>
<feature type="transmembrane region" description="Helical" evidence="6">
    <location>
        <begin position="41"/>
        <end position="68"/>
    </location>
</feature>
<feature type="transmembrane region" description="Helical" evidence="6">
    <location>
        <begin position="146"/>
        <end position="167"/>
    </location>
</feature>
<evidence type="ECO:0000256" key="1">
    <source>
        <dbReference type="ARBA" id="ARBA00004651"/>
    </source>
</evidence>
<accession>A0A545U115</accession>
<dbReference type="Proteomes" id="UP000315252">
    <property type="component" value="Unassembled WGS sequence"/>
</dbReference>
<protein>
    <submittedName>
        <fullName evidence="7">LysE family translocator</fullName>
    </submittedName>
</protein>
<dbReference type="EMBL" id="VHSH01000001">
    <property type="protein sequence ID" value="TQV83170.1"/>
    <property type="molecule type" value="Genomic_DNA"/>
</dbReference>
<comment type="caution">
    <text evidence="7">The sequence shown here is derived from an EMBL/GenBank/DDBJ whole genome shotgun (WGS) entry which is preliminary data.</text>
</comment>
<dbReference type="OrthoDB" id="9807053at2"/>
<dbReference type="AlphaFoldDB" id="A0A545U115"/>